<evidence type="ECO:0000313" key="3">
    <source>
        <dbReference type="EMBL" id="KAH7244483.1"/>
    </source>
</evidence>
<keyword evidence="4" id="KW-1185">Reference proteome</keyword>
<feature type="signal peptide" evidence="2">
    <location>
        <begin position="1"/>
        <end position="21"/>
    </location>
</feature>
<gene>
    <name evidence="3" type="ORF">BKA55DRAFT_692283</name>
</gene>
<dbReference type="GeneID" id="70229716"/>
<protein>
    <submittedName>
        <fullName evidence="3">Uncharacterized protein</fullName>
    </submittedName>
</protein>
<organism evidence="3 4">
    <name type="scientific">Fusarium redolens</name>
    <dbReference type="NCBI Taxonomy" id="48865"/>
    <lineage>
        <taxon>Eukaryota</taxon>
        <taxon>Fungi</taxon>
        <taxon>Dikarya</taxon>
        <taxon>Ascomycota</taxon>
        <taxon>Pezizomycotina</taxon>
        <taxon>Sordariomycetes</taxon>
        <taxon>Hypocreomycetidae</taxon>
        <taxon>Hypocreales</taxon>
        <taxon>Nectriaceae</taxon>
        <taxon>Fusarium</taxon>
        <taxon>Fusarium redolens species complex</taxon>
    </lineage>
</organism>
<dbReference type="RefSeq" id="XP_046047706.1">
    <property type="nucleotide sequence ID" value="XM_046199762.1"/>
</dbReference>
<proteinExistence type="predicted"/>
<accession>A0A9P9K1D3</accession>
<evidence type="ECO:0000256" key="2">
    <source>
        <dbReference type="SAM" id="SignalP"/>
    </source>
</evidence>
<dbReference type="EMBL" id="JAGMUX010000011">
    <property type="protein sequence ID" value="KAH7244483.1"/>
    <property type="molecule type" value="Genomic_DNA"/>
</dbReference>
<feature type="region of interest" description="Disordered" evidence="1">
    <location>
        <begin position="44"/>
        <end position="65"/>
    </location>
</feature>
<dbReference type="AlphaFoldDB" id="A0A9P9K1D3"/>
<feature type="chain" id="PRO_5040508318" evidence="2">
    <location>
        <begin position="22"/>
        <end position="118"/>
    </location>
</feature>
<evidence type="ECO:0000313" key="4">
    <source>
        <dbReference type="Proteomes" id="UP000720189"/>
    </source>
</evidence>
<evidence type="ECO:0000256" key="1">
    <source>
        <dbReference type="SAM" id="MobiDB-lite"/>
    </source>
</evidence>
<sequence>MALLPLRCSASVIILADRLLALMETSLTGREITAARHLAGPSLRQLSSRPNTEQPGQSLITTTQDGPKDYHILAKIPGPSRRLTLRNTEITLDQARHATIVTAEAALQAIRRGSEMLD</sequence>
<name>A0A9P9K1D3_FUSRE</name>
<comment type="caution">
    <text evidence="3">The sequence shown here is derived from an EMBL/GenBank/DDBJ whole genome shotgun (WGS) entry which is preliminary data.</text>
</comment>
<reference evidence="3" key="1">
    <citation type="journal article" date="2021" name="Nat. Commun.">
        <title>Genetic determinants of endophytism in the Arabidopsis root mycobiome.</title>
        <authorList>
            <person name="Mesny F."/>
            <person name="Miyauchi S."/>
            <person name="Thiergart T."/>
            <person name="Pickel B."/>
            <person name="Atanasova L."/>
            <person name="Karlsson M."/>
            <person name="Huettel B."/>
            <person name="Barry K.W."/>
            <person name="Haridas S."/>
            <person name="Chen C."/>
            <person name="Bauer D."/>
            <person name="Andreopoulos W."/>
            <person name="Pangilinan J."/>
            <person name="LaButti K."/>
            <person name="Riley R."/>
            <person name="Lipzen A."/>
            <person name="Clum A."/>
            <person name="Drula E."/>
            <person name="Henrissat B."/>
            <person name="Kohler A."/>
            <person name="Grigoriev I.V."/>
            <person name="Martin F.M."/>
            <person name="Hacquard S."/>
        </authorList>
    </citation>
    <scope>NUCLEOTIDE SEQUENCE</scope>
    <source>
        <strain evidence="3">MPI-CAGE-AT-0023</strain>
    </source>
</reference>
<dbReference type="Proteomes" id="UP000720189">
    <property type="component" value="Unassembled WGS sequence"/>
</dbReference>
<keyword evidence="2" id="KW-0732">Signal</keyword>